<dbReference type="EMBL" id="CCAG010022225">
    <property type="status" value="NOT_ANNOTATED_CDS"/>
    <property type="molecule type" value="Genomic_DNA"/>
</dbReference>
<keyword evidence="1" id="KW-0175">Coiled coil</keyword>
<evidence type="ECO:0000313" key="3">
    <source>
        <dbReference type="Proteomes" id="UP000092444"/>
    </source>
</evidence>
<evidence type="ECO:0000256" key="1">
    <source>
        <dbReference type="SAM" id="Coils"/>
    </source>
</evidence>
<organism evidence="2 3">
    <name type="scientific">Glossina morsitans morsitans</name>
    <name type="common">Savannah tsetse fly</name>
    <dbReference type="NCBI Taxonomy" id="37546"/>
    <lineage>
        <taxon>Eukaryota</taxon>
        <taxon>Metazoa</taxon>
        <taxon>Ecdysozoa</taxon>
        <taxon>Arthropoda</taxon>
        <taxon>Hexapoda</taxon>
        <taxon>Insecta</taxon>
        <taxon>Pterygota</taxon>
        <taxon>Neoptera</taxon>
        <taxon>Endopterygota</taxon>
        <taxon>Diptera</taxon>
        <taxon>Brachycera</taxon>
        <taxon>Muscomorpha</taxon>
        <taxon>Hippoboscoidea</taxon>
        <taxon>Glossinidae</taxon>
        <taxon>Glossina</taxon>
    </lineage>
</organism>
<dbReference type="Proteomes" id="UP000092444">
    <property type="component" value="Unassembled WGS sequence"/>
</dbReference>
<proteinExistence type="predicted"/>
<reference evidence="2" key="1">
    <citation type="submission" date="2020-05" db="UniProtKB">
        <authorList>
            <consortium name="EnsemblMetazoa"/>
        </authorList>
    </citation>
    <scope>IDENTIFICATION</scope>
    <source>
        <strain evidence="2">Yale</strain>
    </source>
</reference>
<protein>
    <submittedName>
        <fullName evidence="2">Uncharacterized protein</fullName>
    </submittedName>
</protein>
<accession>A0A1B0FQH1</accession>
<sequence length="89" mass="10743">MDVDDDYDYAEVMIFELAQSVQAFLLKHDKPPRGPFYDEMLQQKQQRQQELLDLQKRRETLERENRIDEVEKRKEMFKSEANIENHGAV</sequence>
<name>A0A1B0FQH1_GLOMM</name>
<dbReference type="VEuPathDB" id="VectorBase:GMOY006124"/>
<dbReference type="EnsemblMetazoa" id="GMOY006124-RA">
    <property type="protein sequence ID" value="GMOY006124-PA"/>
    <property type="gene ID" value="GMOY006124"/>
</dbReference>
<keyword evidence="3" id="KW-1185">Reference proteome</keyword>
<dbReference type="AlphaFoldDB" id="A0A1B0FQH1"/>
<evidence type="ECO:0000313" key="2">
    <source>
        <dbReference type="EnsemblMetazoa" id="GMOY006124-PA"/>
    </source>
</evidence>
<dbReference type="STRING" id="37546.A0A1B0FQH1"/>
<feature type="coiled-coil region" evidence="1">
    <location>
        <begin position="37"/>
        <end position="71"/>
    </location>
</feature>